<keyword evidence="6 9" id="KW-1133">Transmembrane helix</keyword>
<evidence type="ECO:0000256" key="2">
    <source>
        <dbReference type="ARBA" id="ARBA00022448"/>
    </source>
</evidence>
<dbReference type="GO" id="GO:0005886">
    <property type="term" value="C:plasma membrane"/>
    <property type="evidence" value="ECO:0007669"/>
    <property type="project" value="UniProtKB-SubCell"/>
</dbReference>
<dbReference type="PROSITE" id="PS50928">
    <property type="entry name" value="ABC_TM1"/>
    <property type="match status" value="1"/>
</dbReference>
<dbReference type="EMBL" id="CP019062">
    <property type="protein sequence ID" value="AVF34384.1"/>
    <property type="molecule type" value="Genomic_DNA"/>
</dbReference>
<dbReference type="Proteomes" id="UP000239197">
    <property type="component" value="Chromosome"/>
</dbReference>
<comment type="subcellular location">
    <subcellularLocation>
        <location evidence="1">Cell inner membrane</location>
        <topology evidence="1">Multi-pass membrane protein</topology>
    </subcellularLocation>
    <subcellularLocation>
        <location evidence="9">Cell membrane</location>
        <topology evidence="9">Multi-pass membrane protein</topology>
    </subcellularLocation>
</comment>
<feature type="transmembrane region" description="Helical" evidence="9">
    <location>
        <begin position="116"/>
        <end position="141"/>
    </location>
</feature>
<dbReference type="RefSeq" id="WP_104921913.1">
    <property type="nucleotide sequence ID" value="NZ_CP019062.1"/>
</dbReference>
<feature type="transmembrane region" description="Helical" evidence="9">
    <location>
        <begin position="148"/>
        <end position="175"/>
    </location>
</feature>
<evidence type="ECO:0000256" key="9">
    <source>
        <dbReference type="RuleBase" id="RU363032"/>
    </source>
</evidence>
<organism evidence="11 12">
    <name type="scientific">Rahnella sikkimica</name>
    <dbReference type="NCBI Taxonomy" id="1805933"/>
    <lineage>
        <taxon>Bacteria</taxon>
        <taxon>Pseudomonadati</taxon>
        <taxon>Pseudomonadota</taxon>
        <taxon>Gammaproteobacteria</taxon>
        <taxon>Enterobacterales</taxon>
        <taxon>Yersiniaceae</taxon>
        <taxon>Rahnella</taxon>
    </lineage>
</organism>
<comment type="similarity">
    <text evidence="8">Belongs to the binding-protein-dependent transport system permease family. OppBC subfamily.</text>
</comment>
<evidence type="ECO:0000256" key="6">
    <source>
        <dbReference type="ARBA" id="ARBA00022989"/>
    </source>
</evidence>
<evidence type="ECO:0000313" key="12">
    <source>
        <dbReference type="Proteomes" id="UP000239197"/>
    </source>
</evidence>
<feature type="domain" description="ABC transmembrane type-1" evidence="10">
    <location>
        <begin position="112"/>
        <end position="317"/>
    </location>
</feature>
<dbReference type="PANTHER" id="PTHR43163:SF6">
    <property type="entry name" value="DIPEPTIDE TRANSPORT SYSTEM PERMEASE PROTEIN DPPB-RELATED"/>
    <property type="match status" value="1"/>
</dbReference>
<gene>
    <name evidence="11" type="ORF">BV494_05325</name>
</gene>
<keyword evidence="2 9" id="KW-0813">Transport</keyword>
<dbReference type="GO" id="GO:0055085">
    <property type="term" value="P:transmembrane transport"/>
    <property type="evidence" value="ECO:0007669"/>
    <property type="project" value="InterPro"/>
</dbReference>
<sequence>MKRALANGVRFAAPRHPLARALGHRLLLAVILLWGVSLLIFIAVNTLPGDFAATSLGRTATPEAVASIRQSLGLDKPLVTRYWHWVAQIFHGDFGLSWASQQPVSAQLGHRLLNSLWLAGASALLAVPVALLGGLFAVRYLHRLPDRIITLISLIILSLPEFFIGYLLIQILVLHVGVSTFPSTIYDGMSLPDRLSAMLLPVLTLAIAVLANMLRSARSALMSVTHTPWMETARLKGLPPLRILWKHAAPNAISPVLTVIAMNLAGLIVGAMIIEVIFVYPGVGQYMVDAVTVRDIPVVEACGLVFAAVYILLNLLVDMLAMVANPRLRFPK</sequence>
<evidence type="ECO:0000256" key="7">
    <source>
        <dbReference type="ARBA" id="ARBA00023136"/>
    </source>
</evidence>
<keyword evidence="4" id="KW-0997">Cell inner membrane</keyword>
<feature type="transmembrane region" description="Helical" evidence="9">
    <location>
        <begin position="26"/>
        <end position="47"/>
    </location>
</feature>
<evidence type="ECO:0000256" key="1">
    <source>
        <dbReference type="ARBA" id="ARBA00004429"/>
    </source>
</evidence>
<proteinExistence type="inferred from homology"/>
<evidence type="ECO:0000256" key="5">
    <source>
        <dbReference type="ARBA" id="ARBA00022692"/>
    </source>
</evidence>
<dbReference type="Pfam" id="PF00528">
    <property type="entry name" value="BPD_transp_1"/>
    <property type="match status" value="1"/>
</dbReference>
<dbReference type="Gene3D" id="1.10.3720.10">
    <property type="entry name" value="MetI-like"/>
    <property type="match status" value="1"/>
</dbReference>
<evidence type="ECO:0000256" key="4">
    <source>
        <dbReference type="ARBA" id="ARBA00022519"/>
    </source>
</evidence>
<evidence type="ECO:0000313" key="11">
    <source>
        <dbReference type="EMBL" id="AVF34384.1"/>
    </source>
</evidence>
<dbReference type="OrthoDB" id="9805855at2"/>
<dbReference type="PANTHER" id="PTHR43163">
    <property type="entry name" value="DIPEPTIDE TRANSPORT SYSTEM PERMEASE PROTEIN DPPB-RELATED"/>
    <property type="match status" value="1"/>
</dbReference>
<dbReference type="InterPro" id="IPR035906">
    <property type="entry name" value="MetI-like_sf"/>
</dbReference>
<keyword evidence="12" id="KW-1185">Reference proteome</keyword>
<protein>
    <submittedName>
        <fullName evidence="11">ABC transporter permease</fullName>
    </submittedName>
</protein>
<keyword evidence="7 9" id="KW-0472">Membrane</keyword>
<evidence type="ECO:0000256" key="8">
    <source>
        <dbReference type="ARBA" id="ARBA00024202"/>
    </source>
</evidence>
<dbReference type="SUPFAM" id="SSF161098">
    <property type="entry name" value="MetI-like"/>
    <property type="match status" value="1"/>
</dbReference>
<reference evidence="12" key="1">
    <citation type="submission" date="2017-01" db="EMBL/GenBank/DDBJ databases">
        <title>Genome sequence of Rouxiella sp. ERMR1:05.</title>
        <authorList>
            <person name="Kumar R."/>
            <person name="Singh D."/>
            <person name="Kumar S."/>
        </authorList>
    </citation>
    <scope>NUCLEOTIDE SEQUENCE [LARGE SCALE GENOMIC DNA]</scope>
    <source>
        <strain evidence="12">ERMR1:05</strain>
    </source>
</reference>
<dbReference type="AlphaFoldDB" id="A0A2L1UN74"/>
<feature type="transmembrane region" description="Helical" evidence="9">
    <location>
        <begin position="303"/>
        <end position="324"/>
    </location>
</feature>
<dbReference type="CDD" id="cd06261">
    <property type="entry name" value="TM_PBP2"/>
    <property type="match status" value="1"/>
</dbReference>
<evidence type="ECO:0000256" key="3">
    <source>
        <dbReference type="ARBA" id="ARBA00022475"/>
    </source>
</evidence>
<feature type="transmembrane region" description="Helical" evidence="9">
    <location>
        <begin position="256"/>
        <end position="283"/>
    </location>
</feature>
<keyword evidence="5 9" id="KW-0812">Transmembrane</keyword>
<accession>A0A2L1UN74</accession>
<keyword evidence="3" id="KW-1003">Cell membrane</keyword>
<dbReference type="KEGG" id="rox:BV494_05325"/>
<feature type="transmembrane region" description="Helical" evidence="9">
    <location>
        <begin position="195"/>
        <end position="214"/>
    </location>
</feature>
<dbReference type="Pfam" id="PF19300">
    <property type="entry name" value="BPD_transp_1_N"/>
    <property type="match status" value="1"/>
</dbReference>
<dbReference type="InterPro" id="IPR045621">
    <property type="entry name" value="BPD_transp_1_N"/>
</dbReference>
<dbReference type="InterPro" id="IPR000515">
    <property type="entry name" value="MetI-like"/>
</dbReference>
<evidence type="ECO:0000259" key="10">
    <source>
        <dbReference type="PROSITE" id="PS50928"/>
    </source>
</evidence>
<name>A0A2L1UN74_9GAMM</name>